<dbReference type="GO" id="GO:0008477">
    <property type="term" value="F:purine nucleosidase activity"/>
    <property type="evidence" value="ECO:0007669"/>
    <property type="project" value="TreeGrafter"/>
</dbReference>
<sequence>MARRIIIDTDPGIDDAMAIFFAIASPELDVVALTTVFGNAHTTVCTQNALRLLEIAGRTDVPVAEGAHAPLAMRFRGPADFVHGTNGQGDAPLAPPSTSAVADGAVELIIREVMAAPGEITLVPLGPLTNVARALRAEPRLAANLAGIVLMGGNAFCGGNATPAAEANIVNDPEAADVVFGAACPVVMAGLDVTERIVMTGAQLDRIAAVDNPRAQHLAAILPYYRRFALDRQGLDGIFVHDSTTISYLLAPEHFTSVSHPVRVDTGSGVGRGKTWASTRRAEHGDDPWAGRPPVTILTGVDADAVVRLELGRLGVPG</sequence>
<dbReference type="AlphaFoldDB" id="A0A6J6BPH1"/>
<proteinExistence type="predicted"/>
<accession>A0A6J6BPH1</accession>
<evidence type="ECO:0000256" key="3">
    <source>
        <dbReference type="SAM" id="MobiDB-lite"/>
    </source>
</evidence>
<dbReference type="PANTHER" id="PTHR12304:SF4">
    <property type="entry name" value="URIDINE NUCLEOSIDASE"/>
    <property type="match status" value="1"/>
</dbReference>
<dbReference type="SUPFAM" id="SSF53590">
    <property type="entry name" value="Nucleoside hydrolase"/>
    <property type="match status" value="1"/>
</dbReference>
<dbReference type="InterPro" id="IPR036452">
    <property type="entry name" value="Ribo_hydro-like"/>
</dbReference>
<evidence type="ECO:0000256" key="2">
    <source>
        <dbReference type="ARBA" id="ARBA00023295"/>
    </source>
</evidence>
<evidence type="ECO:0000256" key="1">
    <source>
        <dbReference type="ARBA" id="ARBA00022801"/>
    </source>
</evidence>
<dbReference type="CDD" id="cd02650">
    <property type="entry name" value="nuc_hydro_CaPnhB"/>
    <property type="match status" value="1"/>
</dbReference>
<keyword evidence="2" id="KW-0326">Glycosidase</keyword>
<keyword evidence="1" id="KW-0378">Hydrolase</keyword>
<dbReference type="PANTHER" id="PTHR12304">
    <property type="entry name" value="INOSINE-URIDINE PREFERRING NUCLEOSIDE HYDROLASE"/>
    <property type="match status" value="1"/>
</dbReference>
<name>A0A6J6BPH1_9ZZZZ</name>
<gene>
    <name evidence="5" type="ORF">UFOPK1493_00252</name>
</gene>
<dbReference type="InterPro" id="IPR001910">
    <property type="entry name" value="Inosine/uridine_hydrolase_dom"/>
</dbReference>
<feature type="compositionally biased region" description="Basic and acidic residues" evidence="3">
    <location>
        <begin position="280"/>
        <end position="289"/>
    </location>
</feature>
<evidence type="ECO:0000313" key="5">
    <source>
        <dbReference type="EMBL" id="CAB4540624.1"/>
    </source>
</evidence>
<organism evidence="5">
    <name type="scientific">freshwater metagenome</name>
    <dbReference type="NCBI Taxonomy" id="449393"/>
    <lineage>
        <taxon>unclassified sequences</taxon>
        <taxon>metagenomes</taxon>
        <taxon>ecological metagenomes</taxon>
    </lineage>
</organism>
<dbReference type="GO" id="GO:0005829">
    <property type="term" value="C:cytosol"/>
    <property type="evidence" value="ECO:0007669"/>
    <property type="project" value="TreeGrafter"/>
</dbReference>
<dbReference type="Pfam" id="PF01156">
    <property type="entry name" value="IU_nuc_hydro"/>
    <property type="match status" value="1"/>
</dbReference>
<dbReference type="InterPro" id="IPR023186">
    <property type="entry name" value="IUNH"/>
</dbReference>
<feature type="domain" description="Inosine/uridine-preferring nucleoside hydrolase" evidence="4">
    <location>
        <begin position="5"/>
        <end position="307"/>
    </location>
</feature>
<evidence type="ECO:0000259" key="4">
    <source>
        <dbReference type="Pfam" id="PF01156"/>
    </source>
</evidence>
<dbReference type="Gene3D" id="3.90.245.10">
    <property type="entry name" value="Ribonucleoside hydrolase-like"/>
    <property type="match status" value="1"/>
</dbReference>
<dbReference type="EMBL" id="CAEZSR010000005">
    <property type="protein sequence ID" value="CAB4540624.1"/>
    <property type="molecule type" value="Genomic_DNA"/>
</dbReference>
<feature type="region of interest" description="Disordered" evidence="3">
    <location>
        <begin position="269"/>
        <end position="293"/>
    </location>
</feature>
<dbReference type="GO" id="GO:0006152">
    <property type="term" value="P:purine nucleoside catabolic process"/>
    <property type="evidence" value="ECO:0007669"/>
    <property type="project" value="TreeGrafter"/>
</dbReference>
<reference evidence="5" key="1">
    <citation type="submission" date="2020-05" db="EMBL/GenBank/DDBJ databases">
        <authorList>
            <person name="Chiriac C."/>
            <person name="Salcher M."/>
            <person name="Ghai R."/>
            <person name="Kavagutti S V."/>
        </authorList>
    </citation>
    <scope>NUCLEOTIDE SEQUENCE</scope>
</reference>
<protein>
    <submittedName>
        <fullName evidence="5">Unannotated protein</fullName>
    </submittedName>
</protein>